<dbReference type="AlphaFoldDB" id="A0A8J7P890"/>
<evidence type="ECO:0000313" key="4">
    <source>
        <dbReference type="EMBL" id="MBN8660904.1"/>
    </source>
</evidence>
<evidence type="ECO:0000256" key="1">
    <source>
        <dbReference type="SAM" id="Coils"/>
    </source>
</evidence>
<dbReference type="PROSITE" id="PS50885">
    <property type="entry name" value="HAMP"/>
    <property type="match status" value="1"/>
</dbReference>
<keyword evidence="2" id="KW-0812">Transmembrane</keyword>
<feature type="coiled-coil region" evidence="1">
    <location>
        <begin position="156"/>
        <end position="183"/>
    </location>
</feature>
<evidence type="ECO:0000313" key="5">
    <source>
        <dbReference type="Proteomes" id="UP000664277"/>
    </source>
</evidence>
<keyword evidence="1" id="KW-0175">Coiled coil</keyword>
<dbReference type="Gene3D" id="6.10.340.10">
    <property type="match status" value="1"/>
</dbReference>
<dbReference type="SMART" id="SM00304">
    <property type="entry name" value="HAMP"/>
    <property type="match status" value="1"/>
</dbReference>
<dbReference type="GO" id="GO:0007165">
    <property type="term" value="P:signal transduction"/>
    <property type="evidence" value="ECO:0007669"/>
    <property type="project" value="InterPro"/>
</dbReference>
<reference evidence="4" key="1">
    <citation type="submission" date="2021-02" db="EMBL/GenBank/DDBJ databases">
        <title>Genome-Resolved Metagenomics of a Microbial Community Performing Photosynthetic Biological Nutrient Removal.</title>
        <authorList>
            <person name="Mcdaniel E.A."/>
        </authorList>
    </citation>
    <scope>NUCLEOTIDE SEQUENCE</scope>
    <source>
        <strain evidence="4">UWPOB_OBS1</strain>
    </source>
</reference>
<dbReference type="SUPFAM" id="SSF58104">
    <property type="entry name" value="Methyl-accepting chemotaxis protein (MCP) signaling domain"/>
    <property type="match status" value="1"/>
</dbReference>
<accession>A0A8J7P890</accession>
<dbReference type="InterPro" id="IPR007891">
    <property type="entry name" value="CHASE3"/>
</dbReference>
<proteinExistence type="predicted"/>
<dbReference type="GO" id="GO:0016020">
    <property type="term" value="C:membrane"/>
    <property type="evidence" value="ECO:0007669"/>
    <property type="project" value="InterPro"/>
</dbReference>
<dbReference type="Pfam" id="PF05227">
    <property type="entry name" value="CHASE3"/>
    <property type="match status" value="1"/>
</dbReference>
<sequence length="501" mass="55896">MKIRSQLKVVSIANALFVLILGGSALFGVLKLTEAHKSVSHSHKVLAEINMLLFNLADTTANERAYLITEQESYFQRYKFSMEKTEKSLGDLPALLTDNQEQSSRIKEVDRVIMERLKSFEVTTELYRKGDKEGALNRVRLGKGQQYMMQISRMIEEVKQTELSLLEHRLQDLSRNIESLERTIIFGTLSAIACVSLFNAALGRNVVSWVELLRHAADNIERGRFDTRVPTETADEFAEIAEAFNRLGQSLEVALDIQPSELEDARDSLSRVAQTAYHVEEWSHTARDSARLAQSAINSALTGAGEMSLTAPVLMNRSMSSYESVRLINDTLSDLQERFAGLTDVSNELMVLCLNAETQDQETLTAASIKLWQSKLKEVSLKLREESNQSHRLLRKLESEGIRLLGEERDEHSSAQKISLAVEQLMLSLRSCAESINSAQNSINSMSELTSKNSTTVALGRGSLDRLFNDLERRKAKVRPVEALATSALATISDAKPDAAS</sequence>
<feature type="transmembrane region" description="Helical" evidence="2">
    <location>
        <begin position="12"/>
        <end position="30"/>
    </location>
</feature>
<dbReference type="CDD" id="cd19410">
    <property type="entry name" value="HK9-like_sensor"/>
    <property type="match status" value="1"/>
</dbReference>
<keyword evidence="2" id="KW-1133">Transmembrane helix</keyword>
<keyword evidence="2" id="KW-0472">Membrane</keyword>
<gene>
    <name evidence="4" type="ORF">J0M35_11095</name>
</gene>
<dbReference type="EMBL" id="JAFLCK010000014">
    <property type="protein sequence ID" value="MBN8660904.1"/>
    <property type="molecule type" value="Genomic_DNA"/>
</dbReference>
<comment type="caution">
    <text evidence="4">The sequence shown here is derived from an EMBL/GenBank/DDBJ whole genome shotgun (WGS) entry which is preliminary data.</text>
</comment>
<name>A0A8J7P890_9BACT</name>
<evidence type="ECO:0000256" key="2">
    <source>
        <dbReference type="SAM" id="Phobius"/>
    </source>
</evidence>
<organism evidence="4 5">
    <name type="scientific">Candidatus Obscuribacter phosphatis</name>
    <dbReference type="NCBI Taxonomy" id="1906157"/>
    <lineage>
        <taxon>Bacteria</taxon>
        <taxon>Bacillati</taxon>
        <taxon>Candidatus Melainabacteria</taxon>
        <taxon>Candidatus Obscuribacterales</taxon>
        <taxon>Candidatus Obscuribacteraceae</taxon>
        <taxon>Candidatus Obscuribacter</taxon>
    </lineage>
</organism>
<dbReference type="Pfam" id="PF00672">
    <property type="entry name" value="HAMP"/>
    <property type="match status" value="1"/>
</dbReference>
<protein>
    <submittedName>
        <fullName evidence="4">CHASE3 domain-containing protein</fullName>
    </submittedName>
</protein>
<evidence type="ECO:0000259" key="3">
    <source>
        <dbReference type="PROSITE" id="PS50885"/>
    </source>
</evidence>
<dbReference type="InterPro" id="IPR003660">
    <property type="entry name" value="HAMP_dom"/>
</dbReference>
<dbReference type="CDD" id="cd06225">
    <property type="entry name" value="HAMP"/>
    <property type="match status" value="1"/>
</dbReference>
<feature type="domain" description="HAMP" evidence="3">
    <location>
        <begin position="204"/>
        <end position="256"/>
    </location>
</feature>
<dbReference type="Proteomes" id="UP000664277">
    <property type="component" value="Unassembled WGS sequence"/>
</dbReference>